<dbReference type="CDD" id="cd00770">
    <property type="entry name" value="SerRS_core"/>
    <property type="match status" value="1"/>
</dbReference>
<dbReference type="PIRSF" id="PIRSF001529">
    <property type="entry name" value="Ser-tRNA-synth_IIa"/>
    <property type="match status" value="1"/>
</dbReference>
<dbReference type="Gene3D" id="1.10.287.40">
    <property type="entry name" value="Serine-tRNA synthetase, tRNA binding domain"/>
    <property type="match status" value="1"/>
</dbReference>
<dbReference type="InterPro" id="IPR042103">
    <property type="entry name" value="SerRS_1_N_sf"/>
</dbReference>
<dbReference type="HAMAP" id="MF_00176">
    <property type="entry name" value="Ser_tRNA_synth_type1"/>
    <property type="match status" value="1"/>
</dbReference>
<evidence type="ECO:0000256" key="10">
    <source>
        <dbReference type="ARBA" id="ARBA00047929"/>
    </source>
</evidence>
<keyword evidence="9 12" id="KW-0030">Aminoacyl-tRNA synthetase</keyword>
<evidence type="ECO:0000256" key="6">
    <source>
        <dbReference type="ARBA" id="ARBA00022741"/>
    </source>
</evidence>
<comment type="domain">
    <text evidence="12">Consists of two distinct domains, a catalytic core and a N-terminal extension that is involved in tRNA binding.</text>
</comment>
<dbReference type="InterPro" id="IPR045864">
    <property type="entry name" value="aa-tRNA-synth_II/BPL/LPL"/>
</dbReference>
<feature type="binding site" evidence="12">
    <location>
        <position position="383"/>
    </location>
    <ligand>
        <name>L-serine</name>
        <dbReference type="ChEBI" id="CHEBI:33384"/>
    </ligand>
</feature>
<dbReference type="STRING" id="1313304.CALK_0454"/>
<comment type="catalytic activity">
    <reaction evidence="10 12">
        <text>tRNA(Sec) + L-serine + ATP = L-seryl-tRNA(Sec) + AMP + diphosphate + H(+)</text>
        <dbReference type="Rhea" id="RHEA:42580"/>
        <dbReference type="Rhea" id="RHEA-COMP:9742"/>
        <dbReference type="Rhea" id="RHEA-COMP:10128"/>
        <dbReference type="ChEBI" id="CHEBI:15378"/>
        <dbReference type="ChEBI" id="CHEBI:30616"/>
        <dbReference type="ChEBI" id="CHEBI:33019"/>
        <dbReference type="ChEBI" id="CHEBI:33384"/>
        <dbReference type="ChEBI" id="CHEBI:78442"/>
        <dbReference type="ChEBI" id="CHEBI:78533"/>
        <dbReference type="ChEBI" id="CHEBI:456215"/>
        <dbReference type="EC" id="6.1.1.11"/>
    </reaction>
</comment>
<evidence type="ECO:0000259" key="16">
    <source>
        <dbReference type="PROSITE" id="PS50862"/>
    </source>
</evidence>
<evidence type="ECO:0000256" key="1">
    <source>
        <dbReference type="ARBA" id="ARBA00004496"/>
    </source>
</evidence>
<reference evidence="17 18" key="1">
    <citation type="journal article" date="2013" name="Environ. Microbiol.">
        <title>Genome analysis of Chitinivibrio alkaliphilus gen. nov., sp. nov., a novel extremely haloalkaliphilic anaerobic chitinolytic bacterium from the candidate phylum Termite Group 3.</title>
        <authorList>
            <person name="Sorokin D.Y."/>
            <person name="Gumerov V.M."/>
            <person name="Rakitin A.L."/>
            <person name="Beletsky A.V."/>
            <person name="Damste J.S."/>
            <person name="Muyzer G."/>
            <person name="Mardanov A.V."/>
            <person name="Ravin N.V."/>
        </authorList>
    </citation>
    <scope>NUCLEOTIDE SEQUENCE [LARGE SCALE GENOMIC DNA]</scope>
    <source>
        <strain evidence="17 18">ACht1</strain>
    </source>
</reference>
<keyword evidence="15" id="KW-0175">Coiled coil</keyword>
<evidence type="ECO:0000256" key="3">
    <source>
        <dbReference type="ARBA" id="ARBA00010728"/>
    </source>
</evidence>
<feature type="binding site" evidence="13">
    <location>
        <position position="229"/>
    </location>
    <ligand>
        <name>L-serine</name>
        <dbReference type="ChEBI" id="CHEBI:33384"/>
    </ligand>
</feature>
<feature type="binding site" evidence="13">
    <location>
        <position position="260"/>
    </location>
    <ligand>
        <name>L-serine</name>
        <dbReference type="ChEBI" id="CHEBI:33384"/>
    </ligand>
</feature>
<dbReference type="PANTHER" id="PTHR43697">
    <property type="entry name" value="SERYL-TRNA SYNTHETASE"/>
    <property type="match status" value="1"/>
</dbReference>
<evidence type="ECO:0000256" key="4">
    <source>
        <dbReference type="ARBA" id="ARBA00022490"/>
    </source>
</evidence>
<name>U7D998_9BACT</name>
<dbReference type="EC" id="6.1.1.11" evidence="12"/>
<proteinExistence type="inferred from homology"/>
<evidence type="ECO:0000256" key="8">
    <source>
        <dbReference type="ARBA" id="ARBA00022917"/>
    </source>
</evidence>
<comment type="function">
    <text evidence="12">Catalyzes the attachment of serine to tRNA(Ser). Is also able to aminoacylate tRNA(Sec) with serine, to form the misacylated tRNA L-seryl-tRNA(Sec), which will be further converted into selenocysteinyl-tRNA(Sec).</text>
</comment>
<dbReference type="NCBIfam" id="TIGR00414">
    <property type="entry name" value="serS"/>
    <property type="match status" value="1"/>
</dbReference>
<accession>U7D998</accession>
<dbReference type="OrthoDB" id="9804647at2"/>
<dbReference type="UniPathway" id="UPA00906">
    <property type="reaction ID" value="UER00895"/>
</dbReference>
<dbReference type="GO" id="GO:0006434">
    <property type="term" value="P:seryl-tRNA aminoacylation"/>
    <property type="evidence" value="ECO:0007669"/>
    <property type="project" value="UniProtKB-UniRule"/>
</dbReference>
<dbReference type="PANTHER" id="PTHR43697:SF1">
    <property type="entry name" value="SERINE--TRNA LIGASE"/>
    <property type="match status" value="1"/>
</dbReference>
<feature type="binding site" evidence="12 13">
    <location>
        <position position="283"/>
    </location>
    <ligand>
        <name>L-serine</name>
        <dbReference type="ChEBI" id="CHEBI:33384"/>
    </ligand>
</feature>
<comment type="subunit">
    <text evidence="12">Homodimer. The tRNA molecule binds across the dimer.</text>
</comment>
<evidence type="ECO:0000256" key="13">
    <source>
        <dbReference type="PIRSR" id="PIRSR001529-1"/>
    </source>
</evidence>
<evidence type="ECO:0000313" key="17">
    <source>
        <dbReference type="EMBL" id="ERP38964.1"/>
    </source>
</evidence>
<gene>
    <name evidence="12" type="primary">serS</name>
    <name evidence="17" type="ORF">CALK_0454</name>
</gene>
<comment type="similarity">
    <text evidence="3 12">Belongs to the class-II aminoacyl-tRNA synthetase family. Type-1 seryl-tRNA synthetase subfamily.</text>
</comment>
<keyword evidence="5 12" id="KW-0436">Ligase</keyword>
<keyword evidence="6 12" id="KW-0547">Nucleotide-binding</keyword>
<protein>
    <recommendedName>
        <fullName evidence="12">Serine--tRNA ligase</fullName>
        <ecNumber evidence="12">6.1.1.11</ecNumber>
    </recommendedName>
    <alternativeName>
        <fullName evidence="12">Seryl-tRNA synthetase</fullName>
        <shortName evidence="12">SerRS</shortName>
    </alternativeName>
    <alternativeName>
        <fullName evidence="12">Seryl-tRNA(Ser/Sec) synthetase</fullName>
    </alternativeName>
</protein>
<dbReference type="InterPro" id="IPR002317">
    <property type="entry name" value="Ser-tRNA-ligase_type_1"/>
</dbReference>
<feature type="domain" description="Aminoacyl-transfer RNA synthetases class-II family profile" evidence="16">
    <location>
        <begin position="138"/>
        <end position="408"/>
    </location>
</feature>
<dbReference type="SUPFAM" id="SSF55681">
    <property type="entry name" value="Class II aaRS and biotin synthetases"/>
    <property type="match status" value="1"/>
</dbReference>
<dbReference type="InterPro" id="IPR002314">
    <property type="entry name" value="aa-tRNA-synt_IIb"/>
</dbReference>
<dbReference type="SUPFAM" id="SSF46589">
    <property type="entry name" value="tRNA-binding arm"/>
    <property type="match status" value="1"/>
</dbReference>
<comment type="subcellular location">
    <subcellularLocation>
        <location evidence="1 12">Cytoplasm</location>
    </subcellularLocation>
</comment>
<feature type="binding site" evidence="13">
    <location>
        <position position="381"/>
    </location>
    <ligand>
        <name>L-serine</name>
        <dbReference type="ChEBI" id="CHEBI:33384"/>
    </ligand>
</feature>
<evidence type="ECO:0000256" key="14">
    <source>
        <dbReference type="PIRSR" id="PIRSR001529-2"/>
    </source>
</evidence>
<comment type="caution">
    <text evidence="17">The sequence shown here is derived from an EMBL/GenBank/DDBJ whole genome shotgun (WGS) entry which is preliminary data.</text>
</comment>
<dbReference type="InterPro" id="IPR033729">
    <property type="entry name" value="SerRS_core"/>
</dbReference>
<dbReference type="PROSITE" id="PS50862">
    <property type="entry name" value="AA_TRNA_LIGASE_II"/>
    <property type="match status" value="1"/>
</dbReference>
<dbReference type="GO" id="GO:0016260">
    <property type="term" value="P:selenocysteine biosynthetic process"/>
    <property type="evidence" value="ECO:0007669"/>
    <property type="project" value="UniProtKB-UniRule"/>
</dbReference>
<evidence type="ECO:0000256" key="11">
    <source>
        <dbReference type="ARBA" id="ARBA00048823"/>
    </source>
</evidence>
<dbReference type="eggNOG" id="COG0172">
    <property type="taxonomic scope" value="Bacteria"/>
</dbReference>
<comment type="pathway">
    <text evidence="2 12">Aminoacyl-tRNA biosynthesis; selenocysteinyl-tRNA(Sec) biosynthesis; L-seryl-tRNA(Sec) from L-serine and tRNA(Sec): step 1/1.</text>
</comment>
<dbReference type="PATRIC" id="fig|1313304.3.peg.434"/>
<feature type="binding site" evidence="12 14">
    <location>
        <begin position="347"/>
        <end position="350"/>
    </location>
    <ligand>
        <name>ATP</name>
        <dbReference type="ChEBI" id="CHEBI:30616"/>
    </ligand>
</feature>
<dbReference type="EMBL" id="ASJR01000003">
    <property type="protein sequence ID" value="ERP38964.1"/>
    <property type="molecule type" value="Genomic_DNA"/>
</dbReference>
<feature type="binding site" evidence="12">
    <location>
        <begin position="229"/>
        <end position="231"/>
    </location>
    <ligand>
        <name>L-serine</name>
        <dbReference type="ChEBI" id="CHEBI:33384"/>
    </ligand>
</feature>
<evidence type="ECO:0000256" key="9">
    <source>
        <dbReference type="ARBA" id="ARBA00023146"/>
    </source>
</evidence>
<dbReference type="Proteomes" id="UP000017148">
    <property type="component" value="Unassembled WGS sequence"/>
</dbReference>
<dbReference type="GO" id="GO:0004828">
    <property type="term" value="F:serine-tRNA ligase activity"/>
    <property type="evidence" value="ECO:0007669"/>
    <property type="project" value="UniProtKB-UniRule"/>
</dbReference>
<evidence type="ECO:0000313" key="18">
    <source>
        <dbReference type="Proteomes" id="UP000017148"/>
    </source>
</evidence>
<dbReference type="GO" id="GO:0005524">
    <property type="term" value="F:ATP binding"/>
    <property type="evidence" value="ECO:0007669"/>
    <property type="project" value="UniProtKB-UniRule"/>
</dbReference>
<dbReference type="Pfam" id="PF02403">
    <property type="entry name" value="Seryl_tRNA_N"/>
    <property type="match status" value="1"/>
</dbReference>
<dbReference type="Gene3D" id="3.30.930.10">
    <property type="entry name" value="Bira Bifunctional Protein, Domain 2"/>
    <property type="match status" value="1"/>
</dbReference>
<keyword evidence="4 12" id="KW-0963">Cytoplasm</keyword>
<evidence type="ECO:0000256" key="15">
    <source>
        <dbReference type="SAM" id="Coils"/>
    </source>
</evidence>
<evidence type="ECO:0000256" key="12">
    <source>
        <dbReference type="HAMAP-Rule" id="MF_00176"/>
    </source>
</evidence>
<organism evidence="17 18">
    <name type="scientific">Chitinivibrio alkaliphilus ACht1</name>
    <dbReference type="NCBI Taxonomy" id="1313304"/>
    <lineage>
        <taxon>Bacteria</taxon>
        <taxon>Pseudomonadati</taxon>
        <taxon>Fibrobacterota</taxon>
        <taxon>Chitinivibrionia</taxon>
        <taxon>Chitinivibrionales</taxon>
        <taxon>Chitinivibrionaceae</taxon>
        <taxon>Chitinivibrio</taxon>
    </lineage>
</organism>
<comment type="catalytic activity">
    <reaction evidence="11 12">
        <text>tRNA(Ser) + L-serine + ATP = L-seryl-tRNA(Ser) + AMP + diphosphate + H(+)</text>
        <dbReference type="Rhea" id="RHEA:12292"/>
        <dbReference type="Rhea" id="RHEA-COMP:9669"/>
        <dbReference type="Rhea" id="RHEA-COMP:9703"/>
        <dbReference type="ChEBI" id="CHEBI:15378"/>
        <dbReference type="ChEBI" id="CHEBI:30616"/>
        <dbReference type="ChEBI" id="CHEBI:33019"/>
        <dbReference type="ChEBI" id="CHEBI:33384"/>
        <dbReference type="ChEBI" id="CHEBI:78442"/>
        <dbReference type="ChEBI" id="CHEBI:78533"/>
        <dbReference type="ChEBI" id="CHEBI:456215"/>
        <dbReference type="EC" id="6.1.1.11"/>
    </reaction>
</comment>
<dbReference type="PRINTS" id="PR00981">
    <property type="entry name" value="TRNASYNTHSER"/>
</dbReference>
<comment type="caution">
    <text evidence="12">Lacks conserved residue(s) required for the propagation of feature annotation.</text>
</comment>
<evidence type="ECO:0000256" key="2">
    <source>
        <dbReference type="ARBA" id="ARBA00005045"/>
    </source>
</evidence>
<keyword evidence="8 12" id="KW-0648">Protein biosynthesis</keyword>
<dbReference type="Pfam" id="PF00587">
    <property type="entry name" value="tRNA-synt_2b"/>
    <property type="match status" value="1"/>
</dbReference>
<sequence>MLDIKFIREHHEAVKKNCETKKDAADIDRILALDTEIRETLFSAEQLKKERNEASKEIGRKKKAGEDATESIATMQDVAARIKEYDATLHNLESTLREELSRVPNMPHTTVPHGASEADNAISEVYGELPSFSFTPKDHLEIGESLRLFDLKRGAKISGSGFPLLTGAGARLNRALLNFFLDEHITAGYEEVQPPYLVTAESAFGTGQLPKSADQMYHVDEDGLYAIPTAEVPVTNIYRDEILAAQDLPKKMCAYTACFRREAGSYGKDTKGFLRLHQFDKVEMVKLATPETSYEELELLRADAERLLKKLGLTYRILTLCDADLSFAAAKCYDLEVWAPGEQQWLEVSSVSNFEDFQARRMNMRYRPAGGKKPTYVHTLNGSGLATARILVALLETYQTAEGAVRIPEVLQPYMGGSTGIRPA</sequence>
<dbReference type="GO" id="GO:0005737">
    <property type="term" value="C:cytoplasm"/>
    <property type="evidence" value="ECO:0007669"/>
    <property type="project" value="UniProtKB-SubCell"/>
</dbReference>
<dbReference type="AlphaFoldDB" id="U7D998"/>
<keyword evidence="7 12" id="KW-0067">ATP-binding</keyword>
<dbReference type="RefSeq" id="WP_022635992.1">
    <property type="nucleotide sequence ID" value="NZ_ASJR01000003.1"/>
</dbReference>
<dbReference type="InterPro" id="IPR006195">
    <property type="entry name" value="aa-tRNA-synth_II"/>
</dbReference>
<dbReference type="InterPro" id="IPR010978">
    <property type="entry name" value="tRNA-bd_arm"/>
</dbReference>
<evidence type="ECO:0000256" key="7">
    <source>
        <dbReference type="ARBA" id="ARBA00022840"/>
    </source>
</evidence>
<keyword evidence="18" id="KW-1185">Reference proteome</keyword>
<feature type="binding site" evidence="12 14">
    <location>
        <begin position="260"/>
        <end position="262"/>
    </location>
    <ligand>
        <name>ATP</name>
        <dbReference type="ChEBI" id="CHEBI:30616"/>
    </ligand>
</feature>
<evidence type="ECO:0000256" key="5">
    <source>
        <dbReference type="ARBA" id="ARBA00022598"/>
    </source>
</evidence>
<feature type="coiled-coil region" evidence="15">
    <location>
        <begin position="37"/>
        <end position="102"/>
    </location>
</feature>
<dbReference type="InterPro" id="IPR015866">
    <property type="entry name" value="Ser-tRNA-synth_1_N"/>
</dbReference>